<reference evidence="2" key="1">
    <citation type="journal article" date="2021" name="G3 (Bethesda)">
        <title>Genome and transcriptome analysis of the beet armyworm Spodoptera exigua reveals targets for pest control. .</title>
        <authorList>
            <person name="Simon S."/>
            <person name="Breeschoten T."/>
            <person name="Jansen H.J."/>
            <person name="Dirks R.P."/>
            <person name="Schranz M.E."/>
            <person name="Ros V.I.D."/>
        </authorList>
    </citation>
    <scope>NUCLEOTIDE SEQUENCE</scope>
    <source>
        <strain evidence="2">TB_SE_WUR_2020</strain>
    </source>
</reference>
<dbReference type="EMBL" id="JACEFF010000612">
    <property type="protein sequence ID" value="KAH9634391.1"/>
    <property type="molecule type" value="Genomic_DNA"/>
</dbReference>
<name>A0A922MCZ4_SPOEX</name>
<dbReference type="Proteomes" id="UP000814243">
    <property type="component" value="Unassembled WGS sequence"/>
</dbReference>
<organism evidence="2 3">
    <name type="scientific">Spodoptera exigua</name>
    <name type="common">Beet armyworm</name>
    <name type="synonym">Noctua fulgens</name>
    <dbReference type="NCBI Taxonomy" id="7107"/>
    <lineage>
        <taxon>Eukaryota</taxon>
        <taxon>Metazoa</taxon>
        <taxon>Ecdysozoa</taxon>
        <taxon>Arthropoda</taxon>
        <taxon>Hexapoda</taxon>
        <taxon>Insecta</taxon>
        <taxon>Pterygota</taxon>
        <taxon>Neoptera</taxon>
        <taxon>Endopterygota</taxon>
        <taxon>Lepidoptera</taxon>
        <taxon>Glossata</taxon>
        <taxon>Ditrysia</taxon>
        <taxon>Noctuoidea</taxon>
        <taxon>Noctuidae</taxon>
        <taxon>Amphipyrinae</taxon>
        <taxon>Spodoptera</taxon>
    </lineage>
</organism>
<proteinExistence type="predicted"/>
<feature type="region of interest" description="Disordered" evidence="1">
    <location>
        <begin position="23"/>
        <end position="103"/>
    </location>
</feature>
<evidence type="ECO:0000313" key="3">
    <source>
        <dbReference type="Proteomes" id="UP000814243"/>
    </source>
</evidence>
<protein>
    <submittedName>
        <fullName evidence="2">Uncharacterized protein</fullName>
    </submittedName>
</protein>
<evidence type="ECO:0000313" key="2">
    <source>
        <dbReference type="EMBL" id="KAH9634391.1"/>
    </source>
</evidence>
<feature type="compositionally biased region" description="Basic and acidic residues" evidence="1">
    <location>
        <begin position="69"/>
        <end position="79"/>
    </location>
</feature>
<sequence length="118" mass="13012">MPSCPLEATFAYYKVWKFSNEERGREGGGAVGGEASKVAGKNSNLNLHLTTIKNQNRTVNPNPSLPPSKAEKDEGNENVRRKKGGRLPTPRRSGKPENSIKRGVGTRYLLCDKPFLPF</sequence>
<feature type="compositionally biased region" description="Polar residues" evidence="1">
    <location>
        <begin position="42"/>
        <end position="62"/>
    </location>
</feature>
<accession>A0A922MCZ4</accession>
<dbReference type="AlphaFoldDB" id="A0A922MCZ4"/>
<comment type="caution">
    <text evidence="2">The sequence shown here is derived from an EMBL/GenBank/DDBJ whole genome shotgun (WGS) entry which is preliminary data.</text>
</comment>
<gene>
    <name evidence="2" type="ORF">HF086_010871</name>
</gene>
<evidence type="ECO:0000256" key="1">
    <source>
        <dbReference type="SAM" id="MobiDB-lite"/>
    </source>
</evidence>